<feature type="compositionally biased region" description="Polar residues" evidence="8">
    <location>
        <begin position="68"/>
        <end position="81"/>
    </location>
</feature>
<feature type="compositionally biased region" description="Polar residues" evidence="8">
    <location>
        <begin position="867"/>
        <end position="884"/>
    </location>
</feature>
<feature type="compositionally biased region" description="Polar residues" evidence="8">
    <location>
        <begin position="1098"/>
        <end position="1113"/>
    </location>
</feature>
<organism evidence="9 10">
    <name type="scientific">Rhinopithecus bieti</name>
    <name type="common">Black snub-nosed monkey</name>
    <name type="synonym">Pygathrix bieti</name>
    <dbReference type="NCBI Taxonomy" id="61621"/>
    <lineage>
        <taxon>Eukaryota</taxon>
        <taxon>Metazoa</taxon>
        <taxon>Chordata</taxon>
        <taxon>Craniata</taxon>
        <taxon>Vertebrata</taxon>
        <taxon>Euteleostomi</taxon>
        <taxon>Mammalia</taxon>
        <taxon>Eutheria</taxon>
        <taxon>Euarchontoglires</taxon>
        <taxon>Primates</taxon>
        <taxon>Haplorrhini</taxon>
        <taxon>Catarrhini</taxon>
        <taxon>Cercopithecidae</taxon>
        <taxon>Colobinae</taxon>
        <taxon>Rhinopithecus</taxon>
    </lineage>
</organism>
<evidence type="ECO:0000313" key="10">
    <source>
        <dbReference type="Proteomes" id="UP000233180"/>
    </source>
</evidence>
<evidence type="ECO:0000313" key="9">
    <source>
        <dbReference type="Ensembl" id="ENSRBIP00000021557.1"/>
    </source>
</evidence>
<keyword evidence="3" id="KW-0597">Phosphoprotein</keyword>
<keyword evidence="10" id="KW-1185">Reference proteome</keyword>
<dbReference type="PANTHER" id="PTHR11501:SF16">
    <property type="entry name" value="MICROTUBULE-ASSOCIATED PROTEIN 4"/>
    <property type="match status" value="1"/>
</dbReference>
<feature type="compositionally biased region" description="Basic and acidic residues" evidence="8">
    <location>
        <begin position="53"/>
        <end position="67"/>
    </location>
</feature>
<feature type="compositionally biased region" description="Low complexity" evidence="8">
    <location>
        <begin position="1061"/>
        <end position="1075"/>
    </location>
</feature>
<feature type="region of interest" description="Disordered" evidence="8">
    <location>
        <begin position="1030"/>
        <end position="1113"/>
    </location>
</feature>
<dbReference type="PROSITE" id="PS00229">
    <property type="entry name" value="TAU_MAP_1"/>
    <property type="match status" value="3"/>
</dbReference>
<dbReference type="GO" id="GO:0008017">
    <property type="term" value="F:microtubule binding"/>
    <property type="evidence" value="ECO:0007669"/>
    <property type="project" value="InterPro"/>
</dbReference>
<evidence type="ECO:0000256" key="8">
    <source>
        <dbReference type="SAM" id="MobiDB-lite"/>
    </source>
</evidence>
<feature type="compositionally biased region" description="Basic and acidic residues" evidence="8">
    <location>
        <begin position="795"/>
        <end position="804"/>
    </location>
</feature>
<keyword evidence="4 7" id="KW-0493">Microtubule</keyword>
<feature type="region of interest" description="Disordered" evidence="8">
    <location>
        <begin position="605"/>
        <end position="947"/>
    </location>
</feature>
<feature type="compositionally biased region" description="Low complexity" evidence="8">
    <location>
        <begin position="744"/>
        <end position="775"/>
    </location>
</feature>
<evidence type="ECO:0000256" key="4">
    <source>
        <dbReference type="ARBA" id="ARBA00022701"/>
    </source>
</evidence>
<dbReference type="PROSITE" id="PS51491">
    <property type="entry name" value="TAU_MAP_2"/>
    <property type="match status" value="4"/>
</dbReference>
<evidence type="ECO:0000256" key="6">
    <source>
        <dbReference type="ARBA" id="ARBA00023212"/>
    </source>
</evidence>
<reference evidence="9" key="3">
    <citation type="submission" date="2025-09" db="UniProtKB">
        <authorList>
            <consortium name="Ensembl"/>
        </authorList>
    </citation>
    <scope>IDENTIFICATION</scope>
</reference>
<feature type="compositionally biased region" description="Polar residues" evidence="8">
    <location>
        <begin position="610"/>
        <end position="622"/>
    </location>
</feature>
<keyword evidence="2 7" id="KW-0963">Cytoplasm</keyword>
<dbReference type="GO" id="GO:0043005">
    <property type="term" value="C:neuron projection"/>
    <property type="evidence" value="ECO:0007669"/>
    <property type="project" value="TreeGrafter"/>
</dbReference>
<sequence>MADLSLADALTEPSPDIEEEIKRDFIATLEAEAFDDVVGETVGKTDYIPLLDVDEKTGNSESKKKPCSETSQAEDTPSSKPTLLANGGHGIEGSDTTGSPTEFFEEKMAYQEYPNSQNWPEDTNFCFQPEQVVNPIQTDPFKMYHDDDLADLVFPSSATADTSVFAGQNDPLKGSYGMVMSPCNTKSFVSQRLVAEPPQPTQLAKEIEMASEEERPPAQVLEIMMGLKTTDMAPSKETEMALTKDMALTTKTEVALAKDMESPTKLDVTLAKDMQPSMESDMALVKDMELPIEKEVALVKDVRWPTETDVSSAKNVVLPTETEVAPAKDVTLFKETERASPIKMDLAPSKDMGPPKEKEIDPAKGLVLLSEIEVAQANDIISSTEISSAEKVALSSETEVALARDMALPLETNVILTKDKELPLEAEVALVKDMAQLPETEMALGKDVAPYTVKEVGSLKDMSPLSETEMALGKDLTPPPETEVVLIKNVCLPPEMEVVLTKDQVPALKTEAPLAKDGILTLANNVTPAKDVPPLSETEATPVPIKDMEIAQTQKGISEDSHLESLQDVRQSAAPAFMISPETVTGMGEKCSLPADEDSVLEKLEEKKPCNSQPSELSSDTSGIARPEEGRPAVSGTGNDITTPPNKELPPSPEKKTKPLATTQPAKTSTSKAKTQPTSLPKQPAPTTSGGLNKKPMSLASGLVPAAPPKRPAVASARPSILPSKDVKPKPIADAKAPEKRASPSKPASAPASRSGSKSTQTVTKATTATAVASTGPSSRSPSTLLPKKPTAIKTEGKPAEVKKMTAKSVPADLSRPKSTSTSSMKKTTTLSGTAPAAGVAPTRVKPTPMPYRPSTTPSIDKKPTSAKPSSTTPRLSRLATNASAPDLKNVRSKVGSTENIKHQPGGGRAKVEKKTEAAATTRKPESNAVTKTAGPIASAQKQPAGKVQIVSKKVSYSHIQSKCGSKDNIKHVPGGGNVQIQNKKVDISKVSSKCGSKANIKHKPGGGDVKIESQKLNFKEKAQAKVGSLDNVGHLPAGGAVKTEGGGSEAPLCPGPPAGEEPAISEAAPEAGAPTSASGLNGHPTLSGGGDQREAQTLDSQIQETSKWLGSA</sequence>
<reference evidence="9 10" key="1">
    <citation type="submission" date="2016-06" db="EMBL/GenBank/DDBJ databases">
        <title>Genome of Rhinopithecus bieti.</title>
        <authorList>
            <person name="Wu"/>
            <person name="C.-I. and Zhang"/>
            <person name="Y."/>
        </authorList>
    </citation>
    <scope>NUCLEOTIDE SEQUENCE</scope>
</reference>
<protein>
    <recommendedName>
        <fullName evidence="7">Microtubule-associated protein</fullName>
    </recommendedName>
</protein>
<dbReference type="Pfam" id="PF00418">
    <property type="entry name" value="Tubulin-binding"/>
    <property type="match status" value="4"/>
</dbReference>
<dbReference type="InterPro" id="IPR027324">
    <property type="entry name" value="MAP2/MAP4/Tau"/>
</dbReference>
<reference evidence="9" key="2">
    <citation type="submission" date="2025-08" db="UniProtKB">
        <authorList>
            <consortium name="Ensembl"/>
        </authorList>
    </citation>
    <scope>IDENTIFICATION</scope>
</reference>
<dbReference type="GeneTree" id="ENSGT00940000159742"/>
<comment type="subcellular location">
    <subcellularLocation>
        <location evidence="1 7">Cytoplasm</location>
        <location evidence="1 7">Cytoskeleton</location>
    </subcellularLocation>
</comment>
<evidence type="ECO:0000256" key="2">
    <source>
        <dbReference type="ARBA" id="ARBA00022490"/>
    </source>
</evidence>
<feature type="compositionally biased region" description="Polar residues" evidence="8">
    <location>
        <begin position="660"/>
        <end position="691"/>
    </location>
</feature>
<feature type="region of interest" description="Disordered" evidence="8">
    <location>
        <begin position="45"/>
        <end position="100"/>
    </location>
</feature>
<dbReference type="Proteomes" id="UP000233180">
    <property type="component" value="Unassembled WGS sequence"/>
</dbReference>
<evidence type="ECO:0000256" key="5">
    <source>
        <dbReference type="ARBA" id="ARBA00022737"/>
    </source>
</evidence>
<dbReference type="GO" id="GO:0005874">
    <property type="term" value="C:microtubule"/>
    <property type="evidence" value="ECO:0007669"/>
    <property type="project" value="UniProtKB-KW"/>
</dbReference>
<keyword evidence="6 7" id="KW-0206">Cytoskeleton</keyword>
<feature type="compositionally biased region" description="Polar residues" evidence="8">
    <location>
        <begin position="636"/>
        <end position="645"/>
    </location>
</feature>
<dbReference type="InterPro" id="IPR001084">
    <property type="entry name" value="MAP_tubulin-bd_rpt"/>
</dbReference>
<evidence type="ECO:0000256" key="7">
    <source>
        <dbReference type="RuleBase" id="RU000686"/>
    </source>
</evidence>
<dbReference type="GO" id="GO:0000226">
    <property type="term" value="P:microtubule cytoskeleton organization"/>
    <property type="evidence" value="ECO:0007669"/>
    <property type="project" value="TreeGrafter"/>
</dbReference>
<name>A0A2K6LDH2_RHIBE</name>
<feature type="compositionally biased region" description="Low complexity" evidence="8">
    <location>
        <begin position="817"/>
        <end position="834"/>
    </location>
</feature>
<accession>A0A2K6LDH2</accession>
<dbReference type="Ensembl" id="ENSRBIT00000045443.1">
    <property type="protein sequence ID" value="ENSRBIP00000021557.1"/>
    <property type="gene ID" value="ENSRBIG00000034725.1"/>
</dbReference>
<dbReference type="AlphaFoldDB" id="A0A2K6LDH2"/>
<keyword evidence="5" id="KW-0677">Repeat</keyword>
<evidence type="ECO:0000256" key="3">
    <source>
        <dbReference type="ARBA" id="ARBA00022553"/>
    </source>
</evidence>
<dbReference type="PANTHER" id="PTHR11501">
    <property type="entry name" value="MICROTUBULE-ASSOCIATED PROTEIN"/>
    <property type="match status" value="1"/>
</dbReference>
<evidence type="ECO:0000256" key="1">
    <source>
        <dbReference type="ARBA" id="ARBA00004245"/>
    </source>
</evidence>
<feature type="compositionally biased region" description="Basic and acidic residues" evidence="8">
    <location>
        <begin position="725"/>
        <end position="742"/>
    </location>
</feature>
<proteinExistence type="predicted"/>
<dbReference type="GO" id="GO:0031175">
    <property type="term" value="P:neuron projection development"/>
    <property type="evidence" value="ECO:0007669"/>
    <property type="project" value="TreeGrafter"/>
</dbReference>